<dbReference type="EMBL" id="BMAW01103395">
    <property type="protein sequence ID" value="GFT08872.1"/>
    <property type="molecule type" value="Genomic_DNA"/>
</dbReference>
<evidence type="ECO:0000313" key="1">
    <source>
        <dbReference type="EMBL" id="GFT08872.1"/>
    </source>
</evidence>
<dbReference type="AlphaFoldDB" id="A0A8X6ND94"/>
<organism evidence="1 2">
    <name type="scientific">Nephila pilipes</name>
    <name type="common">Giant wood spider</name>
    <name type="synonym">Nephila maculata</name>
    <dbReference type="NCBI Taxonomy" id="299642"/>
    <lineage>
        <taxon>Eukaryota</taxon>
        <taxon>Metazoa</taxon>
        <taxon>Ecdysozoa</taxon>
        <taxon>Arthropoda</taxon>
        <taxon>Chelicerata</taxon>
        <taxon>Arachnida</taxon>
        <taxon>Araneae</taxon>
        <taxon>Araneomorphae</taxon>
        <taxon>Entelegynae</taxon>
        <taxon>Araneoidea</taxon>
        <taxon>Nephilidae</taxon>
        <taxon>Nephila</taxon>
    </lineage>
</organism>
<proteinExistence type="predicted"/>
<evidence type="ECO:0000313" key="2">
    <source>
        <dbReference type="Proteomes" id="UP000887013"/>
    </source>
</evidence>
<gene>
    <name evidence="1" type="ORF">NPIL_96351</name>
</gene>
<accession>A0A8X6ND94</accession>
<reference evidence="1" key="1">
    <citation type="submission" date="2020-08" db="EMBL/GenBank/DDBJ databases">
        <title>Multicomponent nature underlies the extraordinary mechanical properties of spider dragline silk.</title>
        <authorList>
            <person name="Kono N."/>
            <person name="Nakamura H."/>
            <person name="Mori M."/>
            <person name="Yoshida Y."/>
            <person name="Ohtoshi R."/>
            <person name="Malay A.D."/>
            <person name="Moran D.A.P."/>
            <person name="Tomita M."/>
            <person name="Numata K."/>
            <person name="Arakawa K."/>
        </authorList>
    </citation>
    <scope>NUCLEOTIDE SEQUENCE</scope>
</reference>
<dbReference type="Proteomes" id="UP000887013">
    <property type="component" value="Unassembled WGS sequence"/>
</dbReference>
<name>A0A8X6ND94_NEPPI</name>
<protein>
    <submittedName>
        <fullName evidence="1">Uncharacterized protein</fullName>
    </submittedName>
</protein>
<sequence>MGAKLIGNGSGYATPASHFRLLYVAEWSYRSRAIKRGNCMAFGMLPLGLRKCSFRTNRTFKCRCNFQQLRQPNLASSRRRCIHPCDCTKLLTSNLF</sequence>
<comment type="caution">
    <text evidence="1">The sequence shown here is derived from an EMBL/GenBank/DDBJ whole genome shotgun (WGS) entry which is preliminary data.</text>
</comment>
<keyword evidence="2" id="KW-1185">Reference proteome</keyword>